<dbReference type="NCBIfam" id="TIGR04056">
    <property type="entry name" value="OMP_RagA_SusC"/>
    <property type="match status" value="1"/>
</dbReference>
<dbReference type="Gene3D" id="2.170.130.10">
    <property type="entry name" value="TonB-dependent receptor, plug domain"/>
    <property type="match status" value="1"/>
</dbReference>
<dbReference type="InterPro" id="IPR008969">
    <property type="entry name" value="CarboxyPept-like_regulatory"/>
</dbReference>
<gene>
    <name evidence="12" type="ORF">ABR189_12800</name>
</gene>
<proteinExistence type="inferred from homology"/>
<dbReference type="PROSITE" id="PS52016">
    <property type="entry name" value="TONB_DEPENDENT_REC_3"/>
    <property type="match status" value="1"/>
</dbReference>
<name>A0ABV2T6L0_9BACT</name>
<dbReference type="RefSeq" id="WP_354660892.1">
    <property type="nucleotide sequence ID" value="NZ_JBEXAC010000001.1"/>
</dbReference>
<keyword evidence="7 8" id="KW-0998">Cell outer membrane</keyword>
<evidence type="ECO:0000256" key="9">
    <source>
        <dbReference type="RuleBase" id="RU003357"/>
    </source>
</evidence>
<keyword evidence="2 8" id="KW-0813">Transport</keyword>
<dbReference type="Proteomes" id="UP001549749">
    <property type="component" value="Unassembled WGS sequence"/>
</dbReference>
<dbReference type="InterPro" id="IPR012910">
    <property type="entry name" value="Plug_dom"/>
</dbReference>
<evidence type="ECO:0000256" key="6">
    <source>
        <dbReference type="ARBA" id="ARBA00023136"/>
    </source>
</evidence>
<dbReference type="InterPro" id="IPR039426">
    <property type="entry name" value="TonB-dep_rcpt-like"/>
</dbReference>
<dbReference type="InterPro" id="IPR037066">
    <property type="entry name" value="Plug_dom_sf"/>
</dbReference>
<keyword evidence="13" id="KW-1185">Reference proteome</keyword>
<dbReference type="InterPro" id="IPR023996">
    <property type="entry name" value="TonB-dep_OMP_SusC/RagA"/>
</dbReference>
<keyword evidence="4 8" id="KW-0812">Transmembrane</keyword>
<evidence type="ECO:0000256" key="8">
    <source>
        <dbReference type="PROSITE-ProRule" id="PRU01360"/>
    </source>
</evidence>
<evidence type="ECO:0000259" key="10">
    <source>
        <dbReference type="Pfam" id="PF00593"/>
    </source>
</evidence>
<dbReference type="InterPro" id="IPR000531">
    <property type="entry name" value="Beta-barrel_TonB"/>
</dbReference>
<reference evidence="12 13" key="1">
    <citation type="submission" date="2024-06" db="EMBL/GenBank/DDBJ databases">
        <title>Chitinophaga defluvii sp. nov., isolated from municipal sewage.</title>
        <authorList>
            <person name="Zhang L."/>
        </authorList>
    </citation>
    <scope>NUCLEOTIDE SEQUENCE [LARGE SCALE GENOMIC DNA]</scope>
    <source>
        <strain evidence="12 13">H8</strain>
    </source>
</reference>
<keyword evidence="6 8" id="KW-0472">Membrane</keyword>
<evidence type="ECO:0000259" key="11">
    <source>
        <dbReference type="Pfam" id="PF07715"/>
    </source>
</evidence>
<feature type="domain" description="TonB-dependent receptor plug" evidence="11">
    <location>
        <begin position="223"/>
        <end position="349"/>
    </location>
</feature>
<dbReference type="Pfam" id="PF00593">
    <property type="entry name" value="TonB_dep_Rec_b-barrel"/>
    <property type="match status" value="1"/>
</dbReference>
<protein>
    <submittedName>
        <fullName evidence="12">TonB-dependent receptor</fullName>
    </submittedName>
</protein>
<evidence type="ECO:0000256" key="1">
    <source>
        <dbReference type="ARBA" id="ARBA00004571"/>
    </source>
</evidence>
<comment type="caution">
    <text evidence="12">The sequence shown here is derived from an EMBL/GenBank/DDBJ whole genome shotgun (WGS) entry which is preliminary data.</text>
</comment>
<evidence type="ECO:0000313" key="13">
    <source>
        <dbReference type="Proteomes" id="UP001549749"/>
    </source>
</evidence>
<keyword evidence="12" id="KW-0675">Receptor</keyword>
<evidence type="ECO:0000256" key="2">
    <source>
        <dbReference type="ARBA" id="ARBA00022448"/>
    </source>
</evidence>
<evidence type="ECO:0000256" key="7">
    <source>
        <dbReference type="ARBA" id="ARBA00023237"/>
    </source>
</evidence>
<dbReference type="Gene3D" id="2.60.40.1120">
    <property type="entry name" value="Carboxypeptidase-like, regulatory domain"/>
    <property type="match status" value="1"/>
</dbReference>
<sequence length="1159" mass="128688">MQLKRLHHLWPYPKRPLFLTTLFISWLMVTPVFATNGQLLKKVVTSFAVPEGNLIHAISALEKHSGMKFSYDENYVQRYEVKRANWDKATIEKILTQLVASTNLAFEEKFNTIIIYPDANHAAGTAQPSAQRVIKGKVMEGNDPIPGATVRIRETNAAVITNEQGAFTIKVPAEGKYTMLITAIGFKRAEIKLSETNEYTVQLESLASELKQVVVVGYGTQRKQDLTGSVVSIKADDLVKSNPVTLEQGIQGKAAGVFVTQTDGAPGAGMSVQIRGTNSFMGGTEPLYVIDGVPMTEDNASVTPGSGSTFEQQKVNMLSFLNPGEIESIEILKDASATAIYGSRGANGVVMITTKKGLKGKDKIDFRVVTSVSQISKKYKLLNAEQFAEYQNETYRNADKYLGTTYEADDQLPYPGRYDDVQKRYLPAPADFRGGGTNWQDEIYGAAPLQDYTLSFSGGTDNNTYLLSGNLIDQKGIINNSRFKRYSMRVNLNRKVKDWLQVGTNITYSRTTNNLVTTGASVVGPEGGVIKSALTFLPTVPMQDTVSGEFTQLYFTSNPYQYTKQALNQVTNTQLLTSTYAEIAFTPALKLRSVLGWNVSNGKRDQYFPQTINEGNAAKGRAYAADNDGQTLNSENYFTYNKLVGKHSINATLGLSYGQGVYQWKQIGVTGFMNDALTNNSLQSGTIVNKPISGKSDWKMLSYFGRVNYVFNDKYLFTATYRRDGSSKFAVNNKWAGFASGAVAWRISEEALLKEAKWLSNLKLRLSYGQSGNQGIGSYASLSQISASNYPYNGTLTNGYVVSTLGNDNLRWETTHQIDLGLDIGLWDERISVVLDYYSKKTKDLLQNVTLPTSTGFYSQLRNIGKVANEGYEAAVSARVIDNRNFRWNTAANISFNKNKILDLGDVTEQWVQQIGTEPVNYQPFIQIVGKPIGIIYGFKEDGIFQSEAAVINSKFYEGQPAEAIKRQVGEVRYTDKDGNHVIDANDRMIIGDVNPDFFYGFTNNFSYKGFDLSIFFQGVQGGKIINTLKYITDNQGSFSNTSLEAYNNRWTGEGATGTNPKAVLNSFRLLRFSDRFVEDGSYLRLKNVNLGYTFNITDNRIIKALRVYTSMNNLFTITRYSGYDPEVNGFGQDPSRRGVDLGNYPNSKTYSIGINCTF</sequence>
<comment type="subcellular location">
    <subcellularLocation>
        <location evidence="1 8">Cell outer membrane</location>
        <topology evidence="1 8">Multi-pass membrane protein</topology>
    </subcellularLocation>
</comment>
<dbReference type="SUPFAM" id="SSF56935">
    <property type="entry name" value="Porins"/>
    <property type="match status" value="1"/>
</dbReference>
<evidence type="ECO:0000313" key="12">
    <source>
        <dbReference type="EMBL" id="MET6998257.1"/>
    </source>
</evidence>
<dbReference type="Gene3D" id="2.40.170.20">
    <property type="entry name" value="TonB-dependent receptor, beta-barrel domain"/>
    <property type="match status" value="1"/>
</dbReference>
<dbReference type="Pfam" id="PF13715">
    <property type="entry name" value="CarbopepD_reg_2"/>
    <property type="match status" value="1"/>
</dbReference>
<dbReference type="NCBIfam" id="TIGR04057">
    <property type="entry name" value="SusC_RagA_signa"/>
    <property type="match status" value="1"/>
</dbReference>
<accession>A0ABV2T6L0</accession>
<comment type="similarity">
    <text evidence="8 9">Belongs to the TonB-dependent receptor family.</text>
</comment>
<dbReference type="EMBL" id="JBEXAC010000001">
    <property type="protein sequence ID" value="MET6998257.1"/>
    <property type="molecule type" value="Genomic_DNA"/>
</dbReference>
<evidence type="ECO:0000256" key="3">
    <source>
        <dbReference type="ARBA" id="ARBA00022452"/>
    </source>
</evidence>
<dbReference type="Gene3D" id="3.55.50.30">
    <property type="match status" value="1"/>
</dbReference>
<dbReference type="InterPro" id="IPR023997">
    <property type="entry name" value="TonB-dep_OMP_SusC/RagA_CS"/>
</dbReference>
<keyword evidence="5 9" id="KW-0798">TonB box</keyword>
<dbReference type="Pfam" id="PF07715">
    <property type="entry name" value="Plug"/>
    <property type="match status" value="1"/>
</dbReference>
<organism evidence="12 13">
    <name type="scientific">Chitinophaga defluvii</name>
    <dbReference type="NCBI Taxonomy" id="3163343"/>
    <lineage>
        <taxon>Bacteria</taxon>
        <taxon>Pseudomonadati</taxon>
        <taxon>Bacteroidota</taxon>
        <taxon>Chitinophagia</taxon>
        <taxon>Chitinophagales</taxon>
        <taxon>Chitinophagaceae</taxon>
        <taxon>Chitinophaga</taxon>
    </lineage>
</organism>
<dbReference type="SUPFAM" id="SSF49464">
    <property type="entry name" value="Carboxypeptidase regulatory domain-like"/>
    <property type="match status" value="1"/>
</dbReference>
<dbReference type="InterPro" id="IPR036942">
    <property type="entry name" value="Beta-barrel_TonB_sf"/>
</dbReference>
<feature type="domain" description="TonB-dependent receptor-like beta-barrel" evidence="10">
    <location>
        <begin position="555"/>
        <end position="1115"/>
    </location>
</feature>
<keyword evidence="3 8" id="KW-1134">Transmembrane beta strand</keyword>
<evidence type="ECO:0000256" key="5">
    <source>
        <dbReference type="ARBA" id="ARBA00023077"/>
    </source>
</evidence>
<evidence type="ECO:0000256" key="4">
    <source>
        <dbReference type="ARBA" id="ARBA00022692"/>
    </source>
</evidence>